<accession>X0GJP1</accession>
<evidence type="ECO:0000313" key="2">
    <source>
        <dbReference type="EMBL" id="EXL63528.1"/>
    </source>
</evidence>
<sequence length="187" mass="21301">MANSLPRARREIEQIPTGSTKVYRRQLPNILQYLGQQLNLAPKFDADKGGDGAYHVNQLTLTALDGLSNELHDTHHPMAVGLAYEDQKEEAKRAKDWRENRILNGDGPWLYGGELTYADLVLYQYLDGVKFTFPNALTKAEKSGNYSKVFTLHEAVKERSGIKQYLESDRRQACSNGIYQYYPELDD</sequence>
<feature type="domain" description="GST C-terminal" evidence="1">
    <location>
        <begin position="49"/>
        <end position="185"/>
    </location>
</feature>
<dbReference type="GO" id="GO:0016740">
    <property type="term" value="F:transferase activity"/>
    <property type="evidence" value="ECO:0007669"/>
    <property type="project" value="UniProtKB-KW"/>
</dbReference>
<dbReference type="Gene3D" id="1.20.1050.10">
    <property type="match status" value="1"/>
</dbReference>
<protein>
    <submittedName>
        <fullName evidence="2">Glutathione S-transferase</fullName>
    </submittedName>
</protein>
<dbReference type="PROSITE" id="PS50405">
    <property type="entry name" value="GST_CTER"/>
    <property type="match status" value="1"/>
</dbReference>
<name>X0GJP1_FUSOX</name>
<evidence type="ECO:0000259" key="1">
    <source>
        <dbReference type="PROSITE" id="PS50405"/>
    </source>
</evidence>
<dbReference type="Proteomes" id="UP000030676">
    <property type="component" value="Unassembled WGS sequence"/>
</dbReference>
<dbReference type="SUPFAM" id="SSF47616">
    <property type="entry name" value="GST C-terminal domain-like"/>
    <property type="match status" value="1"/>
</dbReference>
<dbReference type="EMBL" id="KK035140">
    <property type="protein sequence ID" value="EXL63528.1"/>
    <property type="molecule type" value="Genomic_DNA"/>
</dbReference>
<proteinExistence type="predicted"/>
<dbReference type="InterPro" id="IPR004046">
    <property type="entry name" value="GST_C"/>
</dbReference>
<gene>
    <name evidence="2" type="ORF">FOPG_20198</name>
</gene>
<dbReference type="InterPro" id="IPR010987">
    <property type="entry name" value="Glutathione-S-Trfase_C-like"/>
</dbReference>
<dbReference type="AlphaFoldDB" id="X0GJP1"/>
<dbReference type="InterPro" id="IPR036282">
    <property type="entry name" value="Glutathione-S-Trfase_C_sf"/>
</dbReference>
<feature type="non-terminal residue" evidence="2">
    <location>
        <position position="187"/>
    </location>
</feature>
<dbReference type="HOGENOM" id="CLU_039475_0_1_1"/>
<dbReference type="Pfam" id="PF14497">
    <property type="entry name" value="GST_C_3"/>
    <property type="match status" value="1"/>
</dbReference>
<reference evidence="2" key="2">
    <citation type="submission" date="2014-03" db="EMBL/GenBank/DDBJ databases">
        <title>The Genome Annotation of Fusarium oxysporum PHW808.</title>
        <authorList>
            <consortium name="The Broad Institute Genomics Platform"/>
            <person name="Ma L.-J."/>
            <person name="Corby-Kistler H."/>
            <person name="Broz K."/>
            <person name="Gale L.R."/>
            <person name="Jonkers W."/>
            <person name="O'Donnell K."/>
            <person name="Ploetz R."/>
            <person name="Steinberg C."/>
            <person name="Schwartz D.C."/>
            <person name="VanEtten H."/>
            <person name="Zhou S."/>
            <person name="Young S.K."/>
            <person name="Zeng Q."/>
            <person name="Gargeya S."/>
            <person name="Fitzgerald M."/>
            <person name="Abouelleil A."/>
            <person name="Alvarado L."/>
            <person name="Chapman S.B."/>
            <person name="Gainer-Dewar J."/>
            <person name="Goldberg J."/>
            <person name="Griggs A."/>
            <person name="Gujja S."/>
            <person name="Hansen M."/>
            <person name="Howarth C."/>
            <person name="Imamovic A."/>
            <person name="Ireland A."/>
            <person name="Larimer J."/>
            <person name="McCowan C."/>
            <person name="Murphy C."/>
            <person name="Pearson M."/>
            <person name="Poon T.W."/>
            <person name="Priest M."/>
            <person name="Roberts A."/>
            <person name="Saif S."/>
            <person name="Shea T."/>
            <person name="Sykes S."/>
            <person name="Wortman J."/>
            <person name="Nusbaum C."/>
            <person name="Birren B."/>
        </authorList>
    </citation>
    <scope>NUCLEOTIDE SEQUENCE</scope>
    <source>
        <strain evidence="2">54008</strain>
    </source>
</reference>
<keyword evidence="2" id="KW-0808">Transferase</keyword>
<reference evidence="2" key="1">
    <citation type="submission" date="2011-11" db="EMBL/GenBank/DDBJ databases">
        <title>The Genome Sequence of Fusarium oxysporum PHW808.</title>
        <authorList>
            <consortium name="The Broad Institute Genome Sequencing Platform"/>
            <person name="Ma L.-J."/>
            <person name="Gale L.R."/>
            <person name="Schwartz D.C."/>
            <person name="Zhou S."/>
            <person name="Corby-Kistler H."/>
            <person name="Young S.K."/>
            <person name="Zeng Q."/>
            <person name="Gargeya S."/>
            <person name="Fitzgerald M."/>
            <person name="Haas B."/>
            <person name="Abouelleil A."/>
            <person name="Alvarado L."/>
            <person name="Arachchi H.M."/>
            <person name="Berlin A."/>
            <person name="Brown A."/>
            <person name="Chapman S.B."/>
            <person name="Chen Z."/>
            <person name="Dunbar C."/>
            <person name="Freedman E."/>
            <person name="Gearin G."/>
            <person name="Goldberg J."/>
            <person name="Griggs A."/>
            <person name="Gujja S."/>
            <person name="Heiman D."/>
            <person name="Howarth C."/>
            <person name="Larson L."/>
            <person name="Lui A."/>
            <person name="MacDonald P.J.P."/>
            <person name="Montmayeur A."/>
            <person name="Murphy C."/>
            <person name="Neiman D."/>
            <person name="Pearson M."/>
            <person name="Priest M."/>
            <person name="Roberts A."/>
            <person name="Saif S."/>
            <person name="Shea T."/>
            <person name="Shenoy N."/>
            <person name="Sisk P."/>
            <person name="Stolte C."/>
            <person name="Sykes S."/>
            <person name="Wortman J."/>
            <person name="Nusbaum C."/>
            <person name="Birren B."/>
        </authorList>
    </citation>
    <scope>NUCLEOTIDE SEQUENCE [LARGE SCALE GENOMIC DNA]</scope>
    <source>
        <strain evidence="2">54008</strain>
    </source>
</reference>
<organism evidence="2">
    <name type="scientific">Fusarium oxysporum f. sp. conglutinans race 2 54008</name>
    <dbReference type="NCBI Taxonomy" id="1089457"/>
    <lineage>
        <taxon>Eukaryota</taxon>
        <taxon>Fungi</taxon>
        <taxon>Dikarya</taxon>
        <taxon>Ascomycota</taxon>
        <taxon>Pezizomycotina</taxon>
        <taxon>Sordariomycetes</taxon>
        <taxon>Hypocreomycetidae</taxon>
        <taxon>Hypocreales</taxon>
        <taxon>Nectriaceae</taxon>
        <taxon>Fusarium</taxon>
        <taxon>Fusarium oxysporum species complex</taxon>
    </lineage>
</organism>